<sequence>MQYTHKYSSPLGAITTASDGQNLTGLWFDGQKYFGRTLEKEHEEKFLSVFECTDAWLDMYFSGKKPDFTPPLSLSGSPFRQRVWEILLAIPYGKTTTYGAIAAQIAAETGLSHMSAQAVGGAVGHNPISVIVPCHRVLGSDGSLTGYAGGTDKKIRLLQLEGVRI</sequence>
<dbReference type="Proteomes" id="UP000291269">
    <property type="component" value="Unassembled WGS sequence"/>
</dbReference>
<dbReference type="GO" id="GO:0005737">
    <property type="term" value="C:cytoplasm"/>
    <property type="evidence" value="ECO:0007669"/>
    <property type="project" value="UniProtKB-SubCell"/>
</dbReference>
<name>A0A4Q2K6D4_9FIRM</name>
<feature type="domain" description="Methylguanine DNA methyltransferase ribonuclease-like" evidence="11">
    <location>
        <begin position="3"/>
        <end position="74"/>
    </location>
</feature>
<feature type="active site" description="Nucleophile; methyl group acceptor" evidence="9">
    <location>
        <position position="134"/>
    </location>
</feature>
<evidence type="ECO:0000259" key="11">
    <source>
        <dbReference type="Pfam" id="PF02870"/>
    </source>
</evidence>
<dbReference type="PANTHER" id="PTHR10815:SF5">
    <property type="entry name" value="METHYLATED-DNA--PROTEIN-CYSTEINE METHYLTRANSFERASE"/>
    <property type="match status" value="1"/>
</dbReference>
<dbReference type="InterPro" id="IPR036631">
    <property type="entry name" value="MGMT_N_sf"/>
</dbReference>
<reference evidence="12 13" key="1">
    <citation type="journal article" date="2019" name="Gut">
        <title>Antibiotics-induced monodominance of a novel gut bacterial order.</title>
        <authorList>
            <person name="Hildebrand F."/>
            <person name="Moitinho-Silva L."/>
            <person name="Blasche S."/>
            <person name="Jahn M.T."/>
            <person name="Gossmann T.I."/>
            <person name="Heuerta-Cepas J."/>
            <person name="Hercog R."/>
            <person name="Luetge M."/>
            <person name="Bahram M."/>
            <person name="Pryszlak A."/>
            <person name="Alves R.J."/>
            <person name="Waszak S.M."/>
            <person name="Zhu A."/>
            <person name="Ye L."/>
            <person name="Costea P.I."/>
            <person name="Aalvink S."/>
            <person name="Belzer C."/>
            <person name="Forslund S.K."/>
            <person name="Sunagawa S."/>
            <person name="Hentschel U."/>
            <person name="Merten C."/>
            <person name="Patil K.R."/>
            <person name="Benes V."/>
            <person name="Bork P."/>
        </authorList>
    </citation>
    <scope>NUCLEOTIDE SEQUENCE [LARGE SCALE GENOMIC DNA]</scope>
    <source>
        <strain evidence="12 13">HDS1380</strain>
    </source>
</reference>
<evidence type="ECO:0000259" key="10">
    <source>
        <dbReference type="Pfam" id="PF01035"/>
    </source>
</evidence>
<dbReference type="PANTHER" id="PTHR10815">
    <property type="entry name" value="METHYLATED-DNA--PROTEIN-CYSTEINE METHYLTRANSFERASE"/>
    <property type="match status" value="1"/>
</dbReference>
<evidence type="ECO:0000256" key="4">
    <source>
        <dbReference type="ARBA" id="ARBA00022603"/>
    </source>
</evidence>
<evidence type="ECO:0000256" key="5">
    <source>
        <dbReference type="ARBA" id="ARBA00022679"/>
    </source>
</evidence>
<gene>
    <name evidence="12" type="ORF">ESZ91_09655</name>
</gene>
<keyword evidence="3 9" id="KW-0963">Cytoplasm</keyword>
<evidence type="ECO:0000313" key="12">
    <source>
        <dbReference type="EMBL" id="RXZ58309.1"/>
    </source>
</evidence>
<dbReference type="Pfam" id="PF01035">
    <property type="entry name" value="DNA_binding_1"/>
    <property type="match status" value="1"/>
</dbReference>
<dbReference type="CDD" id="cd06445">
    <property type="entry name" value="ATase"/>
    <property type="match status" value="1"/>
</dbReference>
<keyword evidence="5 9" id="KW-0808">Transferase</keyword>
<dbReference type="Gene3D" id="1.10.10.10">
    <property type="entry name" value="Winged helix-like DNA-binding domain superfamily/Winged helix DNA-binding domain"/>
    <property type="match status" value="1"/>
</dbReference>
<evidence type="ECO:0000256" key="7">
    <source>
        <dbReference type="ARBA" id="ARBA00023204"/>
    </source>
</evidence>
<dbReference type="RefSeq" id="WP_129226686.1">
    <property type="nucleotide sequence ID" value="NZ_SDOZ01000003.1"/>
</dbReference>
<keyword evidence="13" id="KW-1185">Reference proteome</keyword>
<comment type="function">
    <text evidence="9">Involved in the cellular defense against the biological effects of O6-methylguanine (O6-MeG) and O4-methylthymine (O4-MeT) in DNA. Repairs the methylated nucleobase in DNA by stoichiometrically transferring the methyl group to a cysteine residue in the enzyme. This is a suicide reaction: the enzyme is irreversibly inactivated.</text>
</comment>
<comment type="miscellaneous">
    <text evidence="9">This enzyme catalyzes only one turnover and therefore is not strictly catalytic. According to one definition, an enzyme is a biocatalyst that acts repeatedly and over many reaction cycles.</text>
</comment>
<evidence type="ECO:0000256" key="3">
    <source>
        <dbReference type="ARBA" id="ARBA00022490"/>
    </source>
</evidence>
<dbReference type="SUPFAM" id="SSF46767">
    <property type="entry name" value="Methylated DNA-protein cysteine methyltransferase, C-terminal domain"/>
    <property type="match status" value="1"/>
</dbReference>
<dbReference type="SUPFAM" id="SSF53155">
    <property type="entry name" value="Methylated DNA-protein cysteine methyltransferase domain"/>
    <property type="match status" value="1"/>
</dbReference>
<evidence type="ECO:0000256" key="2">
    <source>
        <dbReference type="ARBA" id="ARBA00008711"/>
    </source>
</evidence>
<comment type="similarity">
    <text evidence="2 9">Belongs to the MGMT family.</text>
</comment>
<evidence type="ECO:0000256" key="6">
    <source>
        <dbReference type="ARBA" id="ARBA00022763"/>
    </source>
</evidence>
<comment type="catalytic activity">
    <reaction evidence="8 9">
        <text>a 6-O-methyl-2'-deoxyguanosine in DNA + L-cysteinyl-[protein] = S-methyl-L-cysteinyl-[protein] + a 2'-deoxyguanosine in DNA</text>
        <dbReference type="Rhea" id="RHEA:24000"/>
        <dbReference type="Rhea" id="RHEA-COMP:10131"/>
        <dbReference type="Rhea" id="RHEA-COMP:10132"/>
        <dbReference type="Rhea" id="RHEA-COMP:11367"/>
        <dbReference type="Rhea" id="RHEA-COMP:11368"/>
        <dbReference type="ChEBI" id="CHEBI:29950"/>
        <dbReference type="ChEBI" id="CHEBI:82612"/>
        <dbReference type="ChEBI" id="CHEBI:85445"/>
        <dbReference type="ChEBI" id="CHEBI:85448"/>
        <dbReference type="EC" id="2.1.1.63"/>
    </reaction>
</comment>
<evidence type="ECO:0000256" key="8">
    <source>
        <dbReference type="ARBA" id="ARBA00049348"/>
    </source>
</evidence>
<dbReference type="InterPro" id="IPR008332">
    <property type="entry name" value="MethylG_MeTrfase_N"/>
</dbReference>
<dbReference type="GO" id="GO:0003908">
    <property type="term" value="F:methylated-DNA-[protein]-cysteine S-methyltransferase activity"/>
    <property type="evidence" value="ECO:0007669"/>
    <property type="project" value="UniProtKB-UniRule"/>
</dbReference>
<keyword evidence="4 9" id="KW-0489">Methyltransferase</keyword>
<proteinExistence type="inferred from homology"/>
<protein>
    <recommendedName>
        <fullName evidence="9">Methylated-DNA--protein-cysteine methyltransferase</fullName>
        <ecNumber evidence="9">2.1.1.63</ecNumber>
    </recommendedName>
    <alternativeName>
        <fullName evidence="9">6-O-methylguanine-DNA methyltransferase</fullName>
        <shortName evidence="9">MGMT</shortName>
    </alternativeName>
    <alternativeName>
        <fullName evidence="9">O-6-methylguanine-DNA-alkyltransferase</fullName>
    </alternativeName>
</protein>
<dbReference type="FunFam" id="1.10.10.10:FF:000214">
    <property type="entry name" value="Methylated-DNA--protein-cysteine methyltransferase"/>
    <property type="match status" value="1"/>
</dbReference>
<dbReference type="AlphaFoldDB" id="A0A4Q2K6D4"/>
<evidence type="ECO:0000313" key="13">
    <source>
        <dbReference type="Proteomes" id="UP000291269"/>
    </source>
</evidence>
<dbReference type="Gene3D" id="3.30.160.70">
    <property type="entry name" value="Methylated DNA-protein cysteine methyltransferase domain"/>
    <property type="match status" value="1"/>
</dbReference>
<dbReference type="NCBIfam" id="TIGR00589">
    <property type="entry name" value="ogt"/>
    <property type="match status" value="1"/>
</dbReference>
<dbReference type="Pfam" id="PF02870">
    <property type="entry name" value="Methyltransf_1N"/>
    <property type="match status" value="1"/>
</dbReference>
<dbReference type="HAMAP" id="MF_00772">
    <property type="entry name" value="OGT"/>
    <property type="match status" value="1"/>
</dbReference>
<dbReference type="InterPro" id="IPR001497">
    <property type="entry name" value="MethylDNA_cys_MeTrfase_AS"/>
</dbReference>
<comment type="subcellular location">
    <subcellularLocation>
        <location evidence="9">Cytoplasm</location>
    </subcellularLocation>
</comment>
<keyword evidence="6 9" id="KW-0227">DNA damage</keyword>
<dbReference type="InterPro" id="IPR014048">
    <property type="entry name" value="MethylDNA_cys_MeTrfase_DNA-bd"/>
</dbReference>
<dbReference type="InterPro" id="IPR036388">
    <property type="entry name" value="WH-like_DNA-bd_sf"/>
</dbReference>
<keyword evidence="7 9" id="KW-0234">DNA repair</keyword>
<comment type="caution">
    <text evidence="12">The sequence shown here is derived from an EMBL/GenBank/DDBJ whole genome shotgun (WGS) entry which is preliminary data.</text>
</comment>
<dbReference type="OrthoDB" id="9802228at2"/>
<dbReference type="InterPro" id="IPR036217">
    <property type="entry name" value="MethylDNA_cys_MeTrfase_DNAb"/>
</dbReference>
<accession>A0A4Q2K6D4</accession>
<dbReference type="GO" id="GO:0006307">
    <property type="term" value="P:DNA alkylation repair"/>
    <property type="evidence" value="ECO:0007669"/>
    <property type="project" value="UniProtKB-UniRule"/>
</dbReference>
<dbReference type="EMBL" id="SDOZ01000003">
    <property type="protein sequence ID" value="RXZ58309.1"/>
    <property type="molecule type" value="Genomic_DNA"/>
</dbReference>
<dbReference type="InterPro" id="IPR023546">
    <property type="entry name" value="MGMT"/>
</dbReference>
<dbReference type="PROSITE" id="PS00374">
    <property type="entry name" value="MGMT"/>
    <property type="match status" value="1"/>
</dbReference>
<comment type="catalytic activity">
    <reaction evidence="1 9">
        <text>a 4-O-methyl-thymidine in DNA + L-cysteinyl-[protein] = a thymidine in DNA + S-methyl-L-cysteinyl-[protein]</text>
        <dbReference type="Rhea" id="RHEA:53428"/>
        <dbReference type="Rhea" id="RHEA-COMP:10131"/>
        <dbReference type="Rhea" id="RHEA-COMP:10132"/>
        <dbReference type="Rhea" id="RHEA-COMP:13555"/>
        <dbReference type="Rhea" id="RHEA-COMP:13556"/>
        <dbReference type="ChEBI" id="CHEBI:29950"/>
        <dbReference type="ChEBI" id="CHEBI:82612"/>
        <dbReference type="ChEBI" id="CHEBI:137386"/>
        <dbReference type="ChEBI" id="CHEBI:137387"/>
        <dbReference type="EC" id="2.1.1.63"/>
    </reaction>
</comment>
<evidence type="ECO:0000256" key="9">
    <source>
        <dbReference type="HAMAP-Rule" id="MF_00772"/>
    </source>
</evidence>
<feature type="domain" description="Methylated-DNA-[protein]-cysteine S-methyltransferase DNA binding" evidence="10">
    <location>
        <begin position="78"/>
        <end position="163"/>
    </location>
</feature>
<evidence type="ECO:0000256" key="1">
    <source>
        <dbReference type="ARBA" id="ARBA00001286"/>
    </source>
</evidence>
<dbReference type="EC" id="2.1.1.63" evidence="9"/>
<dbReference type="GO" id="GO:0032259">
    <property type="term" value="P:methylation"/>
    <property type="evidence" value="ECO:0007669"/>
    <property type="project" value="UniProtKB-KW"/>
</dbReference>
<organism evidence="12 13">
    <name type="scientific">Candidatus Borkfalkia ceftriaxoniphila</name>
    <dbReference type="NCBI Taxonomy" id="2508949"/>
    <lineage>
        <taxon>Bacteria</taxon>
        <taxon>Bacillati</taxon>
        <taxon>Bacillota</taxon>
        <taxon>Clostridia</taxon>
        <taxon>Christensenellales</taxon>
        <taxon>Christensenellaceae</taxon>
        <taxon>Candidatus Borkfalkia</taxon>
    </lineage>
</organism>